<dbReference type="EMBL" id="KZ992455">
    <property type="protein sequence ID" value="RKP10384.1"/>
    <property type="molecule type" value="Genomic_DNA"/>
</dbReference>
<evidence type="ECO:0000256" key="1">
    <source>
        <dbReference type="SAM" id="Phobius"/>
    </source>
</evidence>
<reference evidence="3" key="1">
    <citation type="journal article" date="2018" name="Nat. Microbiol.">
        <title>Leveraging single-cell genomics to expand the fungal tree of life.</title>
        <authorList>
            <person name="Ahrendt S.R."/>
            <person name="Quandt C.A."/>
            <person name="Ciobanu D."/>
            <person name="Clum A."/>
            <person name="Salamov A."/>
            <person name="Andreopoulos B."/>
            <person name="Cheng J.F."/>
            <person name="Woyke T."/>
            <person name="Pelin A."/>
            <person name="Henrissat B."/>
            <person name="Reynolds N.K."/>
            <person name="Benny G.L."/>
            <person name="Smith M.E."/>
            <person name="James T.Y."/>
            <person name="Grigoriev I.V."/>
        </authorList>
    </citation>
    <scope>NUCLEOTIDE SEQUENCE [LARGE SCALE GENOMIC DNA]</scope>
    <source>
        <strain evidence="3">RSA 1356</strain>
    </source>
</reference>
<keyword evidence="1" id="KW-1133">Transmembrane helix</keyword>
<evidence type="ECO:0000313" key="3">
    <source>
        <dbReference type="Proteomes" id="UP000271241"/>
    </source>
</evidence>
<dbReference type="Proteomes" id="UP000271241">
    <property type="component" value="Unassembled WGS sequence"/>
</dbReference>
<keyword evidence="1" id="KW-0812">Transmembrane</keyword>
<keyword evidence="1" id="KW-0472">Membrane</keyword>
<accession>A0A4P9XVS6</accession>
<protein>
    <submittedName>
        <fullName evidence="2">Uncharacterized protein</fullName>
    </submittedName>
</protein>
<keyword evidence="3" id="KW-1185">Reference proteome</keyword>
<proteinExistence type="predicted"/>
<feature type="transmembrane region" description="Helical" evidence="1">
    <location>
        <begin position="98"/>
        <end position="118"/>
    </location>
</feature>
<feature type="transmembrane region" description="Helical" evidence="1">
    <location>
        <begin position="247"/>
        <end position="271"/>
    </location>
</feature>
<feature type="transmembrane region" description="Helical" evidence="1">
    <location>
        <begin position="138"/>
        <end position="160"/>
    </location>
</feature>
<sequence length="426" mass="45796">MLSHAVTSTAAVECTAAPTTHGAYAIQLWTQRATISARSVPGTCQHLALAPIDVLLRCCKDMLGHLPPDIASRAILHRRSLPRPTNQSSDIPGDWANLRASVVLVQLAVLLSTILLVYSISTLARACALLAQARKQSYWLSTAQATATVVYSLVTLLAHLELYGWGLGVSCAIMIRSSVTLNNVADAIAGIMLTLKAYYSSGRSRAVLYIGLMLVTLHLPYAAFILLTTTPTISPGHSGCTLDYTLLIVLMKPIICLLGNGFITACFVHVIQQYARHGDTYVFTVLRREGLTYFFLAGMINAVCAMLVIWAPLGPDSVVFYAIDSCLVGRLVVKQLEQARRLGQASPPALSPSFLSRVRQSYTLRAGRPAGGEDDVALTSAAAVSCVDCGLEHGQYGRHVASTHLSFGSGDPYLLQSTTSNTQFTR</sequence>
<organism evidence="2 3">
    <name type="scientific">Thamnocephalis sphaerospora</name>
    <dbReference type="NCBI Taxonomy" id="78915"/>
    <lineage>
        <taxon>Eukaryota</taxon>
        <taxon>Fungi</taxon>
        <taxon>Fungi incertae sedis</taxon>
        <taxon>Zoopagomycota</taxon>
        <taxon>Zoopagomycotina</taxon>
        <taxon>Zoopagomycetes</taxon>
        <taxon>Zoopagales</taxon>
        <taxon>Sigmoideomycetaceae</taxon>
        <taxon>Thamnocephalis</taxon>
    </lineage>
</organism>
<feature type="transmembrane region" description="Helical" evidence="1">
    <location>
        <begin position="206"/>
        <end position="227"/>
    </location>
</feature>
<feature type="transmembrane region" description="Helical" evidence="1">
    <location>
        <begin position="291"/>
        <end position="311"/>
    </location>
</feature>
<gene>
    <name evidence="2" type="ORF">THASP1DRAFT_21895</name>
</gene>
<evidence type="ECO:0000313" key="2">
    <source>
        <dbReference type="EMBL" id="RKP10384.1"/>
    </source>
</evidence>
<dbReference type="AlphaFoldDB" id="A0A4P9XVS6"/>
<name>A0A4P9XVS6_9FUNG</name>